<keyword evidence="4" id="KW-1185">Reference proteome</keyword>
<dbReference type="InterPro" id="IPR044528">
    <property type="entry name" value="POD-like_MBL-fold"/>
</dbReference>
<protein>
    <submittedName>
        <fullName evidence="3">MBL fold metallo-hydrolase</fullName>
    </submittedName>
</protein>
<dbReference type="SUPFAM" id="SSF56281">
    <property type="entry name" value="Metallo-hydrolase/oxidoreductase"/>
    <property type="match status" value="1"/>
</dbReference>
<dbReference type="InterPro" id="IPR001279">
    <property type="entry name" value="Metallo-B-lactamas"/>
</dbReference>
<dbReference type="Gene3D" id="3.60.15.10">
    <property type="entry name" value="Ribonuclease Z/Hydroxyacylglutathione hydrolase-like"/>
    <property type="match status" value="1"/>
</dbReference>
<keyword evidence="3" id="KW-0378">Hydrolase</keyword>
<dbReference type="GO" id="GO:0016787">
    <property type="term" value="F:hydrolase activity"/>
    <property type="evidence" value="ECO:0007669"/>
    <property type="project" value="UniProtKB-KW"/>
</dbReference>
<dbReference type="EMBL" id="CP040078">
    <property type="protein sequence ID" value="QCP52882.1"/>
    <property type="molecule type" value="Genomic_DNA"/>
</dbReference>
<accession>A0A4P8IUT5</accession>
<dbReference type="GO" id="GO:0050313">
    <property type="term" value="F:sulfur dioxygenase activity"/>
    <property type="evidence" value="ECO:0007669"/>
    <property type="project" value="InterPro"/>
</dbReference>
<dbReference type="GO" id="GO:0070813">
    <property type="term" value="P:hydrogen sulfide metabolic process"/>
    <property type="evidence" value="ECO:0007669"/>
    <property type="project" value="TreeGrafter"/>
</dbReference>
<dbReference type="GO" id="GO:0046872">
    <property type="term" value="F:metal ion binding"/>
    <property type="evidence" value="ECO:0007669"/>
    <property type="project" value="UniProtKB-KW"/>
</dbReference>
<dbReference type="InterPro" id="IPR051682">
    <property type="entry name" value="Mito_Persulfide_Diox"/>
</dbReference>
<proteinExistence type="predicted"/>
<name>A0A4P8IUT5_9BURK</name>
<dbReference type="CDD" id="cd07724">
    <property type="entry name" value="POD-like_MBL-fold"/>
    <property type="match status" value="1"/>
</dbReference>
<evidence type="ECO:0000313" key="4">
    <source>
        <dbReference type="Proteomes" id="UP000298656"/>
    </source>
</evidence>
<gene>
    <name evidence="3" type="ORF">FAZ95_27625</name>
</gene>
<dbReference type="RefSeq" id="WP_137335653.1">
    <property type="nucleotide sequence ID" value="NZ_CP040078.1"/>
</dbReference>
<dbReference type="KEGG" id="tvl:FAZ95_27625"/>
<dbReference type="PANTHER" id="PTHR43084">
    <property type="entry name" value="PERSULFIDE DIOXYGENASE ETHE1"/>
    <property type="match status" value="1"/>
</dbReference>
<dbReference type="Pfam" id="PF00753">
    <property type="entry name" value="Lactamase_B"/>
    <property type="match status" value="1"/>
</dbReference>
<keyword evidence="1" id="KW-0479">Metal-binding</keyword>
<dbReference type="InterPro" id="IPR036866">
    <property type="entry name" value="RibonucZ/Hydroxyglut_hydro"/>
</dbReference>
<sequence length="288" mass="31976">MFPHVESFYDPSTGTVSHVVYAGYGSPCAVIDPVLDFDAASGLTSTHSIEHLIGFMEERCLEVQWILETHAHADHLSGASELKRRVGGKIGIGHRIVDIRSMFSATFDLAGEHGFDHLFAPDEVFSIGALRAQVLATPGHTPADVAFMIEDSLFVGDTLFMPDVGTARCDFPGGNARLLYASIRRLLTLPKSMRVFVCHDYPPRGREARFCSTVGEQRKFNIHVRDGISESDFVEMRTTRDSTLKMPALLFPAMQVNLRGGRLPAPDEKGRRQFRTPIDDVRFAQKLL</sequence>
<evidence type="ECO:0000259" key="2">
    <source>
        <dbReference type="SMART" id="SM00849"/>
    </source>
</evidence>
<dbReference type="SMART" id="SM00849">
    <property type="entry name" value="Lactamase_B"/>
    <property type="match status" value="1"/>
</dbReference>
<evidence type="ECO:0000313" key="3">
    <source>
        <dbReference type="EMBL" id="QCP52882.1"/>
    </source>
</evidence>
<evidence type="ECO:0000256" key="1">
    <source>
        <dbReference type="ARBA" id="ARBA00022723"/>
    </source>
</evidence>
<dbReference type="OrthoDB" id="9784009at2"/>
<feature type="domain" description="Metallo-beta-lactamase" evidence="2">
    <location>
        <begin position="14"/>
        <end position="199"/>
    </location>
</feature>
<dbReference type="GO" id="GO:0006749">
    <property type="term" value="P:glutathione metabolic process"/>
    <property type="evidence" value="ECO:0007669"/>
    <property type="project" value="InterPro"/>
</dbReference>
<dbReference type="Proteomes" id="UP000298656">
    <property type="component" value="Chromosome 2"/>
</dbReference>
<dbReference type="PANTHER" id="PTHR43084:SF1">
    <property type="entry name" value="PERSULFIDE DIOXYGENASE ETHE1, MITOCHONDRIAL"/>
    <property type="match status" value="1"/>
</dbReference>
<dbReference type="AlphaFoldDB" id="A0A4P8IUT5"/>
<organism evidence="3 4">
    <name type="scientific">Trinickia violacea</name>
    <dbReference type="NCBI Taxonomy" id="2571746"/>
    <lineage>
        <taxon>Bacteria</taxon>
        <taxon>Pseudomonadati</taxon>
        <taxon>Pseudomonadota</taxon>
        <taxon>Betaproteobacteria</taxon>
        <taxon>Burkholderiales</taxon>
        <taxon>Burkholderiaceae</taxon>
        <taxon>Trinickia</taxon>
    </lineage>
</organism>
<reference evidence="3 4" key="1">
    <citation type="submission" date="2019-05" db="EMBL/GenBank/DDBJ databases">
        <title>Burkholderia sp. DHOD12, isolated from subtropical forest soil.</title>
        <authorList>
            <person name="Gao Z.-H."/>
            <person name="Qiu L.-H."/>
        </authorList>
    </citation>
    <scope>NUCLEOTIDE SEQUENCE [LARGE SCALE GENOMIC DNA]</scope>
    <source>
        <strain evidence="3 4">DHOD12</strain>
    </source>
</reference>